<evidence type="ECO:0000256" key="1">
    <source>
        <dbReference type="ARBA" id="ARBA00004141"/>
    </source>
</evidence>
<gene>
    <name evidence="7" type="ORF">BWQ96_02837</name>
</gene>
<keyword evidence="4 5" id="KW-0472">Membrane</keyword>
<comment type="similarity">
    <text evidence="5">Belongs to the BCAP29/BCAP31 family.</text>
</comment>
<evidence type="ECO:0000256" key="4">
    <source>
        <dbReference type="ARBA" id="ARBA00023136"/>
    </source>
</evidence>
<dbReference type="GO" id="GO:0005789">
    <property type="term" value="C:endoplasmic reticulum membrane"/>
    <property type="evidence" value="ECO:0007669"/>
    <property type="project" value="UniProtKB-SubCell"/>
</dbReference>
<evidence type="ECO:0000259" key="6">
    <source>
        <dbReference type="Pfam" id="PF05529"/>
    </source>
</evidence>
<dbReference type="AlphaFoldDB" id="A0A2V3J0A2"/>
<keyword evidence="5" id="KW-0813">Transport</keyword>
<protein>
    <recommendedName>
        <fullName evidence="5">Endoplasmic reticulum transmembrane protein</fullName>
    </recommendedName>
</protein>
<evidence type="ECO:0000256" key="3">
    <source>
        <dbReference type="ARBA" id="ARBA00022989"/>
    </source>
</evidence>
<comment type="caution">
    <text evidence="7">The sequence shown here is derived from an EMBL/GenBank/DDBJ whole genome shotgun (WGS) entry which is preliminary data.</text>
</comment>
<keyword evidence="3 5" id="KW-1133">Transmembrane helix</keyword>
<keyword evidence="5" id="KW-0653">Protein transport</keyword>
<feature type="transmembrane region" description="Helical" evidence="5">
    <location>
        <begin position="50"/>
        <end position="73"/>
    </location>
</feature>
<name>A0A2V3J0A2_9FLOR</name>
<evidence type="ECO:0000313" key="7">
    <source>
        <dbReference type="EMBL" id="PXF47357.1"/>
    </source>
</evidence>
<comment type="function">
    <text evidence="5">May play a role in anterograde transport of membrane proteins from the endoplasmic reticulum to the Golgi.</text>
</comment>
<keyword evidence="5" id="KW-0931">ER-Golgi transport</keyword>
<evidence type="ECO:0000256" key="2">
    <source>
        <dbReference type="ARBA" id="ARBA00022692"/>
    </source>
</evidence>
<evidence type="ECO:0000313" key="8">
    <source>
        <dbReference type="Proteomes" id="UP000247409"/>
    </source>
</evidence>
<dbReference type="STRING" id="448386.A0A2V3J0A2"/>
<accession>A0A2V3J0A2</accession>
<dbReference type="Pfam" id="PF05529">
    <property type="entry name" value="Bap31"/>
    <property type="match status" value="1"/>
</dbReference>
<dbReference type="EMBL" id="NBIV01000025">
    <property type="protein sequence ID" value="PXF47357.1"/>
    <property type="molecule type" value="Genomic_DNA"/>
</dbReference>
<feature type="transmembrane region" description="Helical" evidence="5">
    <location>
        <begin position="6"/>
        <end position="30"/>
    </location>
</feature>
<keyword evidence="2 5" id="KW-0812">Transmembrane</keyword>
<sequence length="161" mass="18603">MSLMWRSVSVVLLIEVIVLLALCAPLPWGVRKNISRWIFRVKARERLNSIIKYITFALFMALAESLNALRIVAERTREQNEGHLTQDPVYITPATDYRWKKVRAERNFYLASFSIITLVAITRLVRLAAIEVQLRQRIKSYNGNKPISETGETLEIRGKTD</sequence>
<comment type="subcellular location">
    <subcellularLocation>
        <location evidence="5">Endoplasmic reticulum membrane</location>
        <topology evidence="5">Multi-pass membrane protein</topology>
    </subcellularLocation>
    <subcellularLocation>
        <location evidence="1">Membrane</location>
        <topology evidence="1">Multi-pass membrane protein</topology>
    </subcellularLocation>
</comment>
<feature type="transmembrane region" description="Helical" evidence="5">
    <location>
        <begin position="108"/>
        <end position="129"/>
    </location>
</feature>
<feature type="domain" description="BAP29/BAP31 transmembrane" evidence="6">
    <location>
        <begin position="1"/>
        <end position="139"/>
    </location>
</feature>
<dbReference type="GO" id="GO:0006886">
    <property type="term" value="P:intracellular protein transport"/>
    <property type="evidence" value="ECO:0007669"/>
    <property type="project" value="UniProtKB-UniRule"/>
</dbReference>
<dbReference type="InterPro" id="IPR040463">
    <property type="entry name" value="BAP29/BAP31_N"/>
</dbReference>
<reference evidence="7 8" key="1">
    <citation type="journal article" date="2018" name="Mol. Biol. Evol.">
        <title>Analysis of the draft genome of the red seaweed Gracilariopsis chorda provides insights into genome size evolution in Rhodophyta.</title>
        <authorList>
            <person name="Lee J."/>
            <person name="Yang E.C."/>
            <person name="Graf L."/>
            <person name="Yang J.H."/>
            <person name="Qiu H."/>
            <person name="Zel Zion U."/>
            <person name="Chan C.X."/>
            <person name="Stephens T.G."/>
            <person name="Weber A.P.M."/>
            <person name="Boo G.H."/>
            <person name="Boo S.M."/>
            <person name="Kim K.M."/>
            <person name="Shin Y."/>
            <person name="Jung M."/>
            <person name="Lee S.J."/>
            <person name="Yim H.S."/>
            <person name="Lee J.H."/>
            <person name="Bhattacharya D."/>
            <person name="Yoon H.S."/>
        </authorList>
    </citation>
    <scope>NUCLEOTIDE SEQUENCE [LARGE SCALE GENOMIC DNA]</scope>
    <source>
        <strain evidence="7 8">SKKU-2015</strain>
        <tissue evidence="7">Whole body</tissue>
    </source>
</reference>
<dbReference type="GO" id="GO:0070973">
    <property type="term" value="P:protein localization to endoplasmic reticulum exit site"/>
    <property type="evidence" value="ECO:0007669"/>
    <property type="project" value="UniProtKB-UniRule"/>
</dbReference>
<proteinExistence type="inferred from homology"/>
<organism evidence="7 8">
    <name type="scientific">Gracilariopsis chorda</name>
    <dbReference type="NCBI Taxonomy" id="448386"/>
    <lineage>
        <taxon>Eukaryota</taxon>
        <taxon>Rhodophyta</taxon>
        <taxon>Florideophyceae</taxon>
        <taxon>Rhodymeniophycidae</taxon>
        <taxon>Gracilariales</taxon>
        <taxon>Gracilariaceae</taxon>
        <taxon>Gracilariopsis</taxon>
    </lineage>
</organism>
<dbReference type="PANTHER" id="PTHR12701:SF20">
    <property type="entry name" value="ENDOPLASMIC RETICULUM TRANSMEMBRANE PROTEIN"/>
    <property type="match status" value="1"/>
</dbReference>
<evidence type="ECO:0000256" key="5">
    <source>
        <dbReference type="RuleBase" id="RU367026"/>
    </source>
</evidence>
<dbReference type="Proteomes" id="UP000247409">
    <property type="component" value="Unassembled WGS sequence"/>
</dbReference>
<keyword evidence="5" id="KW-0256">Endoplasmic reticulum</keyword>
<keyword evidence="8" id="KW-1185">Reference proteome</keyword>
<dbReference type="GO" id="GO:0006888">
    <property type="term" value="P:endoplasmic reticulum to Golgi vesicle-mediated transport"/>
    <property type="evidence" value="ECO:0007669"/>
    <property type="project" value="UniProtKB-UniRule"/>
</dbReference>
<dbReference type="InterPro" id="IPR008417">
    <property type="entry name" value="BAP29/BAP31"/>
</dbReference>
<dbReference type="PANTHER" id="PTHR12701">
    <property type="entry name" value="BCR-ASSOCIATED PROTEIN, BAP"/>
    <property type="match status" value="1"/>
</dbReference>